<evidence type="ECO:0000313" key="11">
    <source>
        <dbReference type="EMBL" id="MQQ09016.1"/>
    </source>
</evidence>
<dbReference type="Pfam" id="PF02518">
    <property type="entry name" value="HATPase_c"/>
    <property type="match status" value="1"/>
</dbReference>
<dbReference type="SUPFAM" id="SSF55874">
    <property type="entry name" value="ATPase domain of HSP90 chaperone/DNA topoisomerase II/histidine kinase"/>
    <property type="match status" value="1"/>
</dbReference>
<evidence type="ECO:0000256" key="1">
    <source>
        <dbReference type="ARBA" id="ARBA00000085"/>
    </source>
</evidence>
<evidence type="ECO:0000256" key="3">
    <source>
        <dbReference type="ARBA" id="ARBA00022553"/>
    </source>
</evidence>
<evidence type="ECO:0000313" key="12">
    <source>
        <dbReference type="Proteomes" id="UP000444174"/>
    </source>
</evidence>
<dbReference type="GO" id="GO:0005524">
    <property type="term" value="F:ATP binding"/>
    <property type="evidence" value="ECO:0007669"/>
    <property type="project" value="UniProtKB-KW"/>
</dbReference>
<proteinExistence type="predicted"/>
<comment type="catalytic activity">
    <reaction evidence="1">
        <text>ATP + protein L-histidine = ADP + protein N-phospho-L-histidine.</text>
        <dbReference type="EC" id="2.7.13.3"/>
    </reaction>
</comment>
<sequence length="545" mass="60862">MGSTGGDWPTERSVAREVNAPGQRFGRRQFRRLRPMLRNRLRAVVPDYLSLRLVLASLLISSVLSFLATGIQVYSSYTRQKADVLNVFERVERLMQRQLEQALWEFDFDQVDIILDGLMAQSEVSHLSLVSPTGHRWERGEPIAGADNLGSFKLTAVGSDGKRVPVGRLTAQLSFETVNARVWIQFWTVLISNVVKAYLGAVLMLVLVHHMVIRHLRKVAKFASGAQPEEPAVRLRLDREPPRHPDVLDQIVQAIRSFETRVEGYVQQLNQEIEKRDAAQISARRAEQMRNQFLANVGQDVQPSLKSIRGLFQLISEDESLPNKPRGQAKLGQHAAYAMVSQLNNILDLSRLDSDDFTPLVSVSELEPLVQSWKNHAQLLVDAQGATERPDIRVLVEQDPRLAAAYWLDRQCVTRVVECLLDNAVKFSGLSGAKGAQVAILLRSLEDKALQDDGCNNGLEVLVRDSGPVIAYGDRDRVFERFARVEDHLPHRVDGAGLGLAVALEITRQMGGTLRVAACEVAGFGNEFRLTLPDLRPVTDRSTPV</sequence>
<name>A0A843YDA3_9RHOB</name>
<dbReference type="AlphaFoldDB" id="A0A843YDA3"/>
<keyword evidence="8" id="KW-0902">Two-component regulatory system</keyword>
<organism evidence="11 12">
    <name type="scientific">Tritonibacter litoralis</name>
    <dbReference type="NCBI Taxonomy" id="2662264"/>
    <lineage>
        <taxon>Bacteria</taxon>
        <taxon>Pseudomonadati</taxon>
        <taxon>Pseudomonadota</taxon>
        <taxon>Alphaproteobacteria</taxon>
        <taxon>Rhodobacterales</taxon>
        <taxon>Paracoccaceae</taxon>
        <taxon>Tritonibacter</taxon>
    </lineage>
</organism>
<dbReference type="EC" id="2.7.13.3" evidence="2"/>
<comment type="caution">
    <text evidence="11">The sequence shown here is derived from an EMBL/GenBank/DDBJ whole genome shotgun (WGS) entry which is preliminary data.</text>
</comment>
<reference evidence="11 12" key="1">
    <citation type="submission" date="2019-10" db="EMBL/GenBank/DDBJ databases">
        <title>Epibacterium sp. nov., isolated from seawater.</title>
        <authorList>
            <person name="Zhang X."/>
            <person name="Li N."/>
        </authorList>
    </citation>
    <scope>NUCLEOTIDE SEQUENCE [LARGE SCALE GENOMIC DNA]</scope>
    <source>
        <strain evidence="11 12">SM1979</strain>
    </source>
</reference>
<dbReference type="SUPFAM" id="SSF47384">
    <property type="entry name" value="Homodimeric domain of signal transducing histidine kinase"/>
    <property type="match status" value="1"/>
</dbReference>
<dbReference type="Gene3D" id="3.30.565.10">
    <property type="entry name" value="Histidine kinase-like ATPase, C-terminal domain"/>
    <property type="match status" value="1"/>
</dbReference>
<keyword evidence="3" id="KW-0597">Phosphoprotein</keyword>
<feature type="transmembrane region" description="Helical" evidence="9">
    <location>
        <begin position="184"/>
        <end position="208"/>
    </location>
</feature>
<keyword evidence="9" id="KW-0812">Transmembrane</keyword>
<evidence type="ECO:0000256" key="5">
    <source>
        <dbReference type="ARBA" id="ARBA00022741"/>
    </source>
</evidence>
<protein>
    <recommendedName>
        <fullName evidence="2">histidine kinase</fullName>
        <ecNumber evidence="2">2.7.13.3</ecNumber>
    </recommendedName>
</protein>
<dbReference type="GO" id="GO:0000155">
    <property type="term" value="F:phosphorelay sensor kinase activity"/>
    <property type="evidence" value="ECO:0007669"/>
    <property type="project" value="InterPro"/>
</dbReference>
<dbReference type="SMART" id="SM00388">
    <property type="entry name" value="HisKA"/>
    <property type="match status" value="1"/>
</dbReference>
<dbReference type="GO" id="GO:0007234">
    <property type="term" value="P:osmosensory signaling via phosphorelay pathway"/>
    <property type="evidence" value="ECO:0007669"/>
    <property type="project" value="TreeGrafter"/>
</dbReference>
<keyword evidence="7" id="KW-0067">ATP-binding</keyword>
<evidence type="ECO:0000256" key="6">
    <source>
        <dbReference type="ARBA" id="ARBA00022777"/>
    </source>
</evidence>
<dbReference type="InterPro" id="IPR003594">
    <property type="entry name" value="HATPase_dom"/>
</dbReference>
<evidence type="ECO:0000256" key="9">
    <source>
        <dbReference type="SAM" id="Phobius"/>
    </source>
</evidence>
<evidence type="ECO:0000256" key="4">
    <source>
        <dbReference type="ARBA" id="ARBA00022679"/>
    </source>
</evidence>
<evidence type="ECO:0000256" key="8">
    <source>
        <dbReference type="ARBA" id="ARBA00023012"/>
    </source>
</evidence>
<evidence type="ECO:0000256" key="7">
    <source>
        <dbReference type="ARBA" id="ARBA00022840"/>
    </source>
</evidence>
<dbReference type="GO" id="GO:0000156">
    <property type="term" value="F:phosphorelay response regulator activity"/>
    <property type="evidence" value="ECO:0007669"/>
    <property type="project" value="TreeGrafter"/>
</dbReference>
<gene>
    <name evidence="11" type="ORF">GFB49_11170</name>
</gene>
<dbReference type="PANTHER" id="PTHR42878:SF7">
    <property type="entry name" value="SENSOR HISTIDINE KINASE GLRK"/>
    <property type="match status" value="1"/>
</dbReference>
<evidence type="ECO:0000256" key="2">
    <source>
        <dbReference type="ARBA" id="ARBA00012438"/>
    </source>
</evidence>
<keyword evidence="12" id="KW-1185">Reference proteome</keyword>
<dbReference type="EMBL" id="WIBF01000006">
    <property type="protein sequence ID" value="MQQ09016.1"/>
    <property type="molecule type" value="Genomic_DNA"/>
</dbReference>
<dbReference type="CDD" id="cd00082">
    <property type="entry name" value="HisKA"/>
    <property type="match status" value="1"/>
</dbReference>
<dbReference type="InterPro" id="IPR036097">
    <property type="entry name" value="HisK_dim/P_sf"/>
</dbReference>
<dbReference type="PRINTS" id="PR00344">
    <property type="entry name" value="BCTRLSENSOR"/>
</dbReference>
<evidence type="ECO:0000259" key="10">
    <source>
        <dbReference type="PROSITE" id="PS50109"/>
    </source>
</evidence>
<dbReference type="InterPro" id="IPR004358">
    <property type="entry name" value="Sig_transdc_His_kin-like_C"/>
</dbReference>
<dbReference type="SMART" id="SM00387">
    <property type="entry name" value="HATPase_c"/>
    <property type="match status" value="1"/>
</dbReference>
<dbReference type="InterPro" id="IPR005467">
    <property type="entry name" value="His_kinase_dom"/>
</dbReference>
<dbReference type="InterPro" id="IPR050351">
    <property type="entry name" value="BphY/WalK/GraS-like"/>
</dbReference>
<dbReference type="PANTHER" id="PTHR42878">
    <property type="entry name" value="TWO-COMPONENT HISTIDINE KINASE"/>
    <property type="match status" value="1"/>
</dbReference>
<keyword evidence="6" id="KW-0418">Kinase</keyword>
<feature type="domain" description="Histidine kinase" evidence="10">
    <location>
        <begin position="296"/>
        <end position="536"/>
    </location>
</feature>
<feature type="transmembrane region" description="Helical" evidence="9">
    <location>
        <begin position="49"/>
        <end position="71"/>
    </location>
</feature>
<dbReference type="Proteomes" id="UP000444174">
    <property type="component" value="Unassembled WGS sequence"/>
</dbReference>
<keyword evidence="9" id="KW-0472">Membrane</keyword>
<keyword evidence="4" id="KW-0808">Transferase</keyword>
<dbReference type="InterPro" id="IPR003661">
    <property type="entry name" value="HisK_dim/P_dom"/>
</dbReference>
<keyword evidence="5" id="KW-0547">Nucleotide-binding</keyword>
<dbReference type="GO" id="GO:0030295">
    <property type="term" value="F:protein kinase activator activity"/>
    <property type="evidence" value="ECO:0007669"/>
    <property type="project" value="TreeGrafter"/>
</dbReference>
<keyword evidence="9" id="KW-1133">Transmembrane helix</keyword>
<accession>A0A843YDA3</accession>
<dbReference type="Gene3D" id="1.10.287.130">
    <property type="match status" value="1"/>
</dbReference>
<dbReference type="InterPro" id="IPR036890">
    <property type="entry name" value="HATPase_C_sf"/>
</dbReference>
<dbReference type="PROSITE" id="PS50109">
    <property type="entry name" value="HIS_KIN"/>
    <property type="match status" value="1"/>
</dbReference>